<evidence type="ECO:0000313" key="7">
    <source>
        <dbReference type="Proteomes" id="UP001609219"/>
    </source>
</evidence>
<dbReference type="GO" id="GO:0016491">
    <property type="term" value="F:oxidoreductase activity"/>
    <property type="evidence" value="ECO:0007669"/>
    <property type="project" value="UniProtKB-KW"/>
</dbReference>
<dbReference type="EC" id="1.-.-.-" evidence="4"/>
<dbReference type="PANTHER" id="PTHR42685:SF22">
    <property type="entry name" value="CONDITIONED MEDIUM FACTOR RECEPTOR 1"/>
    <property type="match status" value="1"/>
</dbReference>
<evidence type="ECO:0000313" key="2">
    <source>
        <dbReference type="EMBL" id="MFH5210976.1"/>
    </source>
</evidence>
<name>A0ABW7KE84_9NOCA</name>
<accession>A0ABW7KE84</accession>
<dbReference type="InterPro" id="IPR050407">
    <property type="entry name" value="Geranylgeranyl_reductase"/>
</dbReference>
<evidence type="ECO:0000313" key="4">
    <source>
        <dbReference type="EMBL" id="MFH5240295.1"/>
    </source>
</evidence>
<evidence type="ECO:0000313" key="6">
    <source>
        <dbReference type="Proteomes" id="UP001609176"/>
    </source>
</evidence>
<comment type="caution">
    <text evidence="4">The sequence shown here is derived from an EMBL/GenBank/DDBJ whole genome shotgun (WGS) entry which is preliminary data.</text>
</comment>
<reference evidence="5 6" key="1">
    <citation type="submission" date="2024-10" db="EMBL/GenBank/DDBJ databases">
        <authorList>
            <person name="Riesco R."/>
        </authorList>
    </citation>
    <scope>NUCLEOTIDE SEQUENCE [LARGE SCALE GENOMIC DNA]</scope>
    <source>
        <strain evidence="4 6">NCIMB 15448</strain>
        <strain evidence="2 5">NCIMB 15449</strain>
        <strain evidence="3 7">NCIMB 15450</strain>
    </source>
</reference>
<dbReference type="EMBL" id="JBIMSN010000138">
    <property type="protein sequence ID" value="MFH5232195.1"/>
    <property type="molecule type" value="Genomic_DNA"/>
</dbReference>
<gene>
    <name evidence="4" type="ORF">ACHIPV_00130</name>
    <name evidence="2" type="ORF">ACHIPZ_22605</name>
    <name evidence="3" type="ORF">ACHIRB_27025</name>
</gene>
<proteinExistence type="predicted"/>
<organism evidence="4 6">
    <name type="scientific">Antrihabitans spumae</name>
    <dbReference type="NCBI Taxonomy" id="3373370"/>
    <lineage>
        <taxon>Bacteria</taxon>
        <taxon>Bacillati</taxon>
        <taxon>Actinomycetota</taxon>
        <taxon>Actinomycetes</taxon>
        <taxon>Mycobacteriales</taxon>
        <taxon>Nocardiaceae</taxon>
        <taxon>Antrihabitans</taxon>
    </lineage>
</organism>
<dbReference type="RefSeq" id="WP_395117086.1">
    <property type="nucleotide sequence ID" value="NZ_JBIMSN010000138.1"/>
</dbReference>
<sequence length="430" mass="46952">MNDEYDVLVAGGSLAGCATAINLGRKGFRVGVLEAHRNPDFYKRVCTHLIQPTALPTLQRLELDTAIEAAGGVKMHASFWTPVGWAHERDAGEMDRHGYILRRSVLDPVIREMATATPGVDMLLGAKVLDLHRDGNGRIDGVVTRIDGAEHTLRARLVVGADGANSRIADAAALPAKLSPNRRASYFAYFRNVPIPEGNFRVWLMPPDALGLIGSDDGVTLVSMLIDKSRVPELLEGGEDYLRRRFAELPDAPDLSQAHRVSDIVGTKDRPNMTRFRVVRPGLALVGDAALAADPLRGVGCGWALEGAEWLADAISDALAEGDPQAIDAGLKRYQRKHRRQLLPQQAMFNRNSRQAAPPPPVRKLLATVAADPYVAQRFWPVIARSASARTLLDRRVFSALRRSGGRSLDAWRIPERTPADTVDTRADVG</sequence>
<feature type="domain" description="FAD-binding" evidence="1">
    <location>
        <begin position="4"/>
        <end position="337"/>
    </location>
</feature>
<dbReference type="EMBL" id="JBIMSO010000067">
    <property type="protein sequence ID" value="MFH5210976.1"/>
    <property type="molecule type" value="Genomic_DNA"/>
</dbReference>
<evidence type="ECO:0000313" key="5">
    <source>
        <dbReference type="Proteomes" id="UP001609175"/>
    </source>
</evidence>
<protein>
    <submittedName>
        <fullName evidence="4">NAD(P)/FAD-dependent oxidoreductase</fullName>
        <ecNumber evidence="4">1.-.-.-</ecNumber>
    </submittedName>
</protein>
<evidence type="ECO:0000259" key="1">
    <source>
        <dbReference type="Pfam" id="PF01494"/>
    </source>
</evidence>
<dbReference type="EMBL" id="JBIMSP010000001">
    <property type="protein sequence ID" value="MFH5240295.1"/>
    <property type="molecule type" value="Genomic_DNA"/>
</dbReference>
<dbReference type="Gene3D" id="3.50.50.60">
    <property type="entry name" value="FAD/NAD(P)-binding domain"/>
    <property type="match status" value="1"/>
</dbReference>
<dbReference type="PRINTS" id="PR00420">
    <property type="entry name" value="RNGMNOXGNASE"/>
</dbReference>
<dbReference type="PANTHER" id="PTHR42685">
    <property type="entry name" value="GERANYLGERANYL DIPHOSPHATE REDUCTASE"/>
    <property type="match status" value="1"/>
</dbReference>
<keyword evidence="4" id="KW-0560">Oxidoreductase</keyword>
<dbReference type="SUPFAM" id="SSF51905">
    <property type="entry name" value="FAD/NAD(P)-binding domain"/>
    <property type="match status" value="1"/>
</dbReference>
<keyword evidence="7" id="KW-1185">Reference proteome</keyword>
<dbReference type="Pfam" id="PF01494">
    <property type="entry name" value="FAD_binding_3"/>
    <property type="match status" value="1"/>
</dbReference>
<evidence type="ECO:0000313" key="3">
    <source>
        <dbReference type="EMBL" id="MFH5232195.1"/>
    </source>
</evidence>
<dbReference type="Proteomes" id="UP001609219">
    <property type="component" value="Unassembled WGS sequence"/>
</dbReference>
<dbReference type="Proteomes" id="UP001609175">
    <property type="component" value="Unassembled WGS sequence"/>
</dbReference>
<dbReference type="InterPro" id="IPR036188">
    <property type="entry name" value="FAD/NAD-bd_sf"/>
</dbReference>
<dbReference type="InterPro" id="IPR002938">
    <property type="entry name" value="FAD-bd"/>
</dbReference>
<dbReference type="Proteomes" id="UP001609176">
    <property type="component" value="Unassembled WGS sequence"/>
</dbReference>